<accession>A0A0B6ZAW7</accession>
<gene>
    <name evidence="1" type="primary">ORF53152</name>
</gene>
<dbReference type="AlphaFoldDB" id="A0A0B6ZAW7"/>
<protein>
    <submittedName>
        <fullName evidence="1">Uncharacterized protein</fullName>
    </submittedName>
</protein>
<evidence type="ECO:0000313" key="1">
    <source>
        <dbReference type="EMBL" id="CEK64860.1"/>
    </source>
</evidence>
<name>A0A0B6ZAW7_9EUPU</name>
<reference evidence="1" key="1">
    <citation type="submission" date="2014-12" db="EMBL/GenBank/DDBJ databases">
        <title>Insight into the proteome of Arion vulgaris.</title>
        <authorList>
            <person name="Aradska J."/>
            <person name="Bulat T."/>
            <person name="Smidak R."/>
            <person name="Sarate P."/>
            <person name="Gangsoo J."/>
            <person name="Sialana F."/>
            <person name="Bilban M."/>
            <person name="Lubec G."/>
        </authorList>
    </citation>
    <scope>NUCLEOTIDE SEQUENCE</scope>
    <source>
        <tissue evidence="1">Skin</tissue>
    </source>
</reference>
<feature type="non-terminal residue" evidence="1">
    <location>
        <position position="1"/>
    </location>
</feature>
<sequence length="74" mass="8170">LNLWLAGPAVSDISDGINICQCVNHKLCMTERCATTSVVTEQNVCVLKSVCYRQAGNFCTTDIEQEVRHVQNPT</sequence>
<proteinExistence type="predicted"/>
<feature type="non-terminal residue" evidence="1">
    <location>
        <position position="74"/>
    </location>
</feature>
<dbReference type="EMBL" id="HACG01017995">
    <property type="protein sequence ID" value="CEK64860.1"/>
    <property type="molecule type" value="Transcribed_RNA"/>
</dbReference>
<organism evidence="1">
    <name type="scientific">Arion vulgaris</name>
    <dbReference type="NCBI Taxonomy" id="1028688"/>
    <lineage>
        <taxon>Eukaryota</taxon>
        <taxon>Metazoa</taxon>
        <taxon>Spiralia</taxon>
        <taxon>Lophotrochozoa</taxon>
        <taxon>Mollusca</taxon>
        <taxon>Gastropoda</taxon>
        <taxon>Heterobranchia</taxon>
        <taxon>Euthyneura</taxon>
        <taxon>Panpulmonata</taxon>
        <taxon>Eupulmonata</taxon>
        <taxon>Stylommatophora</taxon>
        <taxon>Helicina</taxon>
        <taxon>Arionoidea</taxon>
        <taxon>Arionidae</taxon>
        <taxon>Arion</taxon>
    </lineage>
</organism>